<dbReference type="WBParaSite" id="nRc.2.0.1.t16007-RA">
    <property type="protein sequence ID" value="nRc.2.0.1.t16007-RA"/>
    <property type="gene ID" value="nRc.2.0.1.g16007"/>
</dbReference>
<organism evidence="1 2">
    <name type="scientific">Romanomermis culicivorax</name>
    <name type="common">Nematode worm</name>
    <dbReference type="NCBI Taxonomy" id="13658"/>
    <lineage>
        <taxon>Eukaryota</taxon>
        <taxon>Metazoa</taxon>
        <taxon>Ecdysozoa</taxon>
        <taxon>Nematoda</taxon>
        <taxon>Enoplea</taxon>
        <taxon>Dorylaimia</taxon>
        <taxon>Mermithida</taxon>
        <taxon>Mermithoidea</taxon>
        <taxon>Mermithidae</taxon>
        <taxon>Romanomermis</taxon>
    </lineage>
</organism>
<accession>A0A915IPU4</accession>
<keyword evidence="1" id="KW-1185">Reference proteome</keyword>
<evidence type="ECO:0000313" key="1">
    <source>
        <dbReference type="Proteomes" id="UP000887565"/>
    </source>
</evidence>
<dbReference type="Proteomes" id="UP000887565">
    <property type="component" value="Unplaced"/>
</dbReference>
<sequence length="90" mass="10717">METKRLKATKHKKKLAAYHAPKAKKPNRRRQYKGYLMKANFEDKLDSPYYEIQDFQIPNYARSVVHIMQASAFRRAMLVDDFIDKQIILV</sequence>
<reference evidence="2" key="1">
    <citation type="submission" date="2022-11" db="UniProtKB">
        <authorList>
            <consortium name="WormBaseParasite"/>
        </authorList>
    </citation>
    <scope>IDENTIFICATION</scope>
</reference>
<dbReference type="AlphaFoldDB" id="A0A915IPU4"/>
<name>A0A915IPU4_ROMCU</name>
<evidence type="ECO:0000313" key="2">
    <source>
        <dbReference type="WBParaSite" id="nRc.2.0.1.t16007-RA"/>
    </source>
</evidence>
<protein>
    <submittedName>
        <fullName evidence="2">Uncharacterized protein</fullName>
    </submittedName>
</protein>
<proteinExistence type="predicted"/>